<dbReference type="NCBIfam" id="TIGR00254">
    <property type="entry name" value="GGDEF"/>
    <property type="match status" value="1"/>
</dbReference>
<organism evidence="6 7">
    <name type="scientific">Phaeobacter italicus</name>
    <dbReference type="NCBI Taxonomy" id="481446"/>
    <lineage>
        <taxon>Bacteria</taxon>
        <taxon>Pseudomonadati</taxon>
        <taxon>Pseudomonadota</taxon>
        <taxon>Alphaproteobacteria</taxon>
        <taxon>Rhodobacterales</taxon>
        <taxon>Roseobacteraceae</taxon>
        <taxon>Phaeobacter</taxon>
    </lineage>
</organism>
<dbReference type="Proteomes" id="UP000043764">
    <property type="component" value="Unassembled WGS sequence"/>
</dbReference>
<proteinExistence type="predicted"/>
<dbReference type="PROSITE" id="PS50887">
    <property type="entry name" value="GGDEF"/>
    <property type="match status" value="1"/>
</dbReference>
<accession>A0A0H5CXP4</accession>
<dbReference type="CDD" id="cd01949">
    <property type="entry name" value="GGDEF"/>
    <property type="match status" value="1"/>
</dbReference>
<evidence type="ECO:0000259" key="4">
    <source>
        <dbReference type="PROSITE" id="PS50110"/>
    </source>
</evidence>
<dbReference type="GO" id="GO:0000160">
    <property type="term" value="P:phosphorelay signal transduction system"/>
    <property type="evidence" value="ECO:0007669"/>
    <property type="project" value="InterPro"/>
</dbReference>
<dbReference type="InterPro" id="IPR050469">
    <property type="entry name" value="Diguanylate_Cyclase"/>
</dbReference>
<evidence type="ECO:0000313" key="7">
    <source>
        <dbReference type="Proteomes" id="UP000043764"/>
    </source>
</evidence>
<comment type="caution">
    <text evidence="3">Lacks conserved residue(s) required for the propagation of feature annotation.</text>
</comment>
<dbReference type="InterPro" id="IPR011006">
    <property type="entry name" value="CheY-like_superfamily"/>
</dbReference>
<dbReference type="STRING" id="481446.NIT7645_00261"/>
<gene>
    <name evidence="6" type="primary">pleD_1</name>
    <name evidence="6" type="ORF">NIT7321_00525</name>
</gene>
<dbReference type="Gene3D" id="3.40.50.2300">
    <property type="match status" value="1"/>
</dbReference>
<feature type="domain" description="Response regulatory" evidence="4">
    <location>
        <begin position="165"/>
        <end position="281"/>
    </location>
</feature>
<evidence type="ECO:0000256" key="2">
    <source>
        <dbReference type="ARBA" id="ARBA00034247"/>
    </source>
</evidence>
<dbReference type="PANTHER" id="PTHR45138:SF9">
    <property type="entry name" value="DIGUANYLATE CYCLASE DGCM-RELATED"/>
    <property type="match status" value="1"/>
</dbReference>
<evidence type="ECO:0000256" key="1">
    <source>
        <dbReference type="ARBA" id="ARBA00012528"/>
    </source>
</evidence>
<dbReference type="FunFam" id="3.30.70.270:FF:000001">
    <property type="entry name" value="Diguanylate cyclase domain protein"/>
    <property type="match status" value="1"/>
</dbReference>
<evidence type="ECO:0000313" key="6">
    <source>
        <dbReference type="EMBL" id="CRL09691.1"/>
    </source>
</evidence>
<feature type="domain" description="GGDEF" evidence="5">
    <location>
        <begin position="331"/>
        <end position="478"/>
    </location>
</feature>
<dbReference type="EMBL" id="CVRL01000005">
    <property type="protein sequence ID" value="CRL09691.1"/>
    <property type="molecule type" value="Genomic_DNA"/>
</dbReference>
<dbReference type="AlphaFoldDB" id="A0A0H5CXP4"/>
<dbReference type="GO" id="GO:0052621">
    <property type="term" value="F:diguanylate cyclase activity"/>
    <property type="evidence" value="ECO:0007669"/>
    <property type="project" value="UniProtKB-EC"/>
</dbReference>
<dbReference type="GO" id="GO:1902201">
    <property type="term" value="P:negative regulation of bacterial-type flagellum-dependent cell motility"/>
    <property type="evidence" value="ECO:0007669"/>
    <property type="project" value="TreeGrafter"/>
</dbReference>
<reference evidence="7" key="1">
    <citation type="submission" date="2015-05" db="EMBL/GenBank/DDBJ databases">
        <authorList>
            <person name="Rodrigo-Torres Lidia"/>
            <person name="Arahal R.David."/>
        </authorList>
    </citation>
    <scope>NUCLEOTIDE SEQUENCE [LARGE SCALE GENOMIC DNA]</scope>
    <source>
        <strain evidence="7">CECT 7321</strain>
    </source>
</reference>
<evidence type="ECO:0000256" key="3">
    <source>
        <dbReference type="PROSITE-ProRule" id="PRU00169"/>
    </source>
</evidence>
<dbReference type="GO" id="GO:0043709">
    <property type="term" value="P:cell adhesion involved in single-species biofilm formation"/>
    <property type="evidence" value="ECO:0007669"/>
    <property type="project" value="TreeGrafter"/>
</dbReference>
<dbReference type="PROSITE" id="PS50110">
    <property type="entry name" value="RESPONSE_REGULATORY"/>
    <property type="match status" value="2"/>
</dbReference>
<dbReference type="PANTHER" id="PTHR45138">
    <property type="entry name" value="REGULATORY COMPONENTS OF SENSORY TRANSDUCTION SYSTEM"/>
    <property type="match status" value="1"/>
</dbReference>
<dbReference type="EC" id="2.7.7.65" evidence="1"/>
<dbReference type="SMART" id="SM00448">
    <property type="entry name" value="REC"/>
    <property type="match status" value="1"/>
</dbReference>
<name>A0A0H5CXP4_9RHOB</name>
<dbReference type="InterPro" id="IPR000160">
    <property type="entry name" value="GGDEF_dom"/>
</dbReference>
<dbReference type="InterPro" id="IPR001789">
    <property type="entry name" value="Sig_transdc_resp-reg_receiver"/>
</dbReference>
<evidence type="ECO:0000259" key="5">
    <source>
        <dbReference type="PROSITE" id="PS50887"/>
    </source>
</evidence>
<protein>
    <recommendedName>
        <fullName evidence="1">diguanylate cyclase</fullName>
        <ecNumber evidence="1">2.7.7.65</ecNumber>
    </recommendedName>
</protein>
<dbReference type="Gene3D" id="3.30.70.270">
    <property type="match status" value="1"/>
</dbReference>
<comment type="catalytic activity">
    <reaction evidence="2">
        <text>2 GTP = 3',3'-c-di-GMP + 2 diphosphate</text>
        <dbReference type="Rhea" id="RHEA:24898"/>
        <dbReference type="ChEBI" id="CHEBI:33019"/>
        <dbReference type="ChEBI" id="CHEBI:37565"/>
        <dbReference type="ChEBI" id="CHEBI:58805"/>
        <dbReference type="EC" id="2.7.7.65"/>
    </reaction>
</comment>
<dbReference type="Pfam" id="PF00990">
    <property type="entry name" value="GGDEF"/>
    <property type="match status" value="1"/>
</dbReference>
<feature type="domain" description="Response regulatory" evidence="4">
    <location>
        <begin position="12"/>
        <end position="128"/>
    </location>
</feature>
<dbReference type="InterPro" id="IPR029787">
    <property type="entry name" value="Nucleotide_cyclase"/>
</dbReference>
<dbReference type="SMART" id="SM00267">
    <property type="entry name" value="GGDEF"/>
    <property type="match status" value="1"/>
</dbReference>
<dbReference type="GO" id="GO:0005886">
    <property type="term" value="C:plasma membrane"/>
    <property type="evidence" value="ECO:0007669"/>
    <property type="project" value="TreeGrafter"/>
</dbReference>
<keyword evidence="7" id="KW-1185">Reference proteome</keyword>
<dbReference type="SUPFAM" id="SSF55073">
    <property type="entry name" value="Nucleotide cyclase"/>
    <property type="match status" value="1"/>
</dbReference>
<dbReference type="Pfam" id="PF00072">
    <property type="entry name" value="Response_reg"/>
    <property type="match status" value="1"/>
</dbReference>
<dbReference type="RefSeq" id="WP_243445051.1">
    <property type="nucleotide sequence ID" value="NZ_CVRL01000005.1"/>
</dbReference>
<dbReference type="InterPro" id="IPR043128">
    <property type="entry name" value="Rev_trsase/Diguanyl_cyclase"/>
</dbReference>
<sequence>MQEAKGLRVQGTILIIDGVATNRIMLKVQLSAAYYRVVQAEGTEGIVKTALRCRPDLILTSMSLPDGSAADVKALLAEDDQLADIPVIAIDQEADSGRRLSALRAGIDDVLIQPLDDTMLQARIRSLLRASSHKEDLHLQGGGTHRFGPVLSDAHLNAGISGAMVALVTEARATAIYWQAQLASRVPYRLESHQLDAVHPLMREPVPDVIVIELSPTNAGPGLRLIADLRARASTRRTVVIAVVHPADPAIAAEALDRGAHDVLQAGFNVAELSLRIENQLRQRARMDHLRDNVRNSLRAAVEDPMTGLFNRRYAKPFLDQVAGSAAKTGDPFAVMLADLDHFKQINDIYGHPVGDAVLIEAAKRLQSALRPVDLVARVGGEEFMIVLPGLGEAMTAAVASDLCNRINSKPFHIAGVDRPIHVTISIGAVIGGGTQHSEILRNPQAREACVNDLITNADRALYSAKHAGRNRVSLAELAA</sequence>
<dbReference type="SUPFAM" id="SSF52172">
    <property type="entry name" value="CheY-like"/>
    <property type="match status" value="2"/>
</dbReference>